<sequence length="107" mass="11315">MTLLPGADHDVPDAMDKRVVLVLGGLVVGAAVALATGRVRAQVLMPSVPPPRWEQDCEQTHGVDEARAIAKARGEGGWELVALDAGVMCFKRPVPAPPKPADPWPGY</sequence>
<evidence type="ECO:0000313" key="2">
    <source>
        <dbReference type="EMBL" id="MDC0685273.1"/>
    </source>
</evidence>
<gene>
    <name evidence="2" type="ORF">POL72_46605</name>
</gene>
<proteinExistence type="predicted"/>
<evidence type="ECO:0000256" key="1">
    <source>
        <dbReference type="SAM" id="Phobius"/>
    </source>
</evidence>
<keyword evidence="1" id="KW-0472">Membrane</keyword>
<dbReference type="Proteomes" id="UP001217485">
    <property type="component" value="Unassembled WGS sequence"/>
</dbReference>
<keyword evidence="1" id="KW-0812">Transmembrane</keyword>
<dbReference type="RefSeq" id="WP_272103456.1">
    <property type="nucleotide sequence ID" value="NZ_JAQNDK010000006.1"/>
</dbReference>
<evidence type="ECO:0000313" key="3">
    <source>
        <dbReference type="Proteomes" id="UP001217485"/>
    </source>
</evidence>
<reference evidence="2 3" key="1">
    <citation type="submission" date="2023-01" db="EMBL/GenBank/DDBJ databases">
        <title>Minimal conservation of predation-associated metabolite biosynthetic gene clusters underscores biosynthetic potential of Myxococcota including descriptions for ten novel species: Archangium lansinium sp. nov., Myxococcus landrumus sp. nov., Nannocystis bai.</title>
        <authorList>
            <person name="Ahearne A."/>
            <person name="Stevens C."/>
            <person name="Dowd S."/>
        </authorList>
    </citation>
    <scope>NUCLEOTIDE SEQUENCE [LARGE SCALE GENOMIC DNA]</scope>
    <source>
        <strain evidence="2 3">WIWO2</strain>
    </source>
</reference>
<organism evidence="2 3">
    <name type="scientific">Sorangium atrum</name>
    <dbReference type="NCBI Taxonomy" id="2995308"/>
    <lineage>
        <taxon>Bacteria</taxon>
        <taxon>Pseudomonadati</taxon>
        <taxon>Myxococcota</taxon>
        <taxon>Polyangia</taxon>
        <taxon>Polyangiales</taxon>
        <taxon>Polyangiaceae</taxon>
        <taxon>Sorangium</taxon>
    </lineage>
</organism>
<feature type="transmembrane region" description="Helical" evidence="1">
    <location>
        <begin position="20"/>
        <end position="37"/>
    </location>
</feature>
<evidence type="ECO:0008006" key="4">
    <source>
        <dbReference type="Google" id="ProtNLM"/>
    </source>
</evidence>
<dbReference type="EMBL" id="JAQNDK010000006">
    <property type="protein sequence ID" value="MDC0685273.1"/>
    <property type="molecule type" value="Genomic_DNA"/>
</dbReference>
<comment type="caution">
    <text evidence="2">The sequence shown here is derived from an EMBL/GenBank/DDBJ whole genome shotgun (WGS) entry which is preliminary data.</text>
</comment>
<protein>
    <recommendedName>
        <fullName evidence="4">Secreted protein</fullName>
    </recommendedName>
</protein>
<keyword evidence="1" id="KW-1133">Transmembrane helix</keyword>
<keyword evidence="3" id="KW-1185">Reference proteome</keyword>
<name>A0ABT5CFQ8_9BACT</name>
<accession>A0ABT5CFQ8</accession>